<dbReference type="RefSeq" id="WP_328856698.1">
    <property type="nucleotide sequence ID" value="NZ_CP108021.1"/>
</dbReference>
<keyword evidence="1" id="KW-0479">Metal-binding</keyword>
<keyword evidence="2" id="KW-0378">Hydrolase</keyword>
<dbReference type="Proteomes" id="UP001432128">
    <property type="component" value="Chromosome"/>
</dbReference>
<dbReference type="InterPro" id="IPR004843">
    <property type="entry name" value="Calcineurin-like_PHP"/>
</dbReference>
<dbReference type="AlphaFoldDB" id="A0AAU4JZF4"/>
<keyword evidence="3" id="KW-0408">Iron</keyword>
<evidence type="ECO:0000256" key="1">
    <source>
        <dbReference type="ARBA" id="ARBA00022723"/>
    </source>
</evidence>
<comment type="similarity">
    <text evidence="4">Belongs to the cyclic nucleotide phosphodiesterase class-III family.</text>
</comment>
<accession>A0AAU4JZF4</accession>
<feature type="domain" description="Calcineurin-like phosphoesterase" evidence="5">
    <location>
        <begin position="14"/>
        <end position="208"/>
    </location>
</feature>
<dbReference type="InterPro" id="IPR050884">
    <property type="entry name" value="CNP_phosphodiesterase-III"/>
</dbReference>
<evidence type="ECO:0000256" key="4">
    <source>
        <dbReference type="ARBA" id="ARBA00025742"/>
    </source>
</evidence>
<dbReference type="InterPro" id="IPR029052">
    <property type="entry name" value="Metallo-depent_PP-like"/>
</dbReference>
<dbReference type="Gene3D" id="3.60.21.10">
    <property type="match status" value="1"/>
</dbReference>
<proteinExistence type="inferred from homology"/>
<dbReference type="GO" id="GO:0016787">
    <property type="term" value="F:hydrolase activity"/>
    <property type="evidence" value="ECO:0007669"/>
    <property type="project" value="UniProtKB-KW"/>
</dbReference>
<dbReference type="KEGG" id="whr:OG579_15680"/>
<dbReference type="Pfam" id="PF00149">
    <property type="entry name" value="Metallophos"/>
    <property type="match status" value="1"/>
</dbReference>
<dbReference type="EMBL" id="CP108021">
    <property type="protein sequence ID" value="WUM19146.1"/>
    <property type="molecule type" value="Genomic_DNA"/>
</dbReference>
<protein>
    <submittedName>
        <fullName evidence="6">Metallophosphoesterase</fullName>
    </submittedName>
</protein>
<evidence type="ECO:0000313" key="6">
    <source>
        <dbReference type="EMBL" id="WUM19146.1"/>
    </source>
</evidence>
<dbReference type="GO" id="GO:0046872">
    <property type="term" value="F:metal ion binding"/>
    <property type="evidence" value="ECO:0007669"/>
    <property type="project" value="UniProtKB-KW"/>
</dbReference>
<gene>
    <name evidence="6" type="ORF">OG579_15680</name>
</gene>
<reference evidence="6 7" key="1">
    <citation type="submission" date="2022-10" db="EMBL/GenBank/DDBJ databases">
        <title>The complete genomes of actinobacterial strains from the NBC collection.</title>
        <authorList>
            <person name="Joergensen T.S."/>
            <person name="Alvarez Arevalo M."/>
            <person name="Sterndorff E.B."/>
            <person name="Faurdal D."/>
            <person name="Vuksanovic O."/>
            <person name="Mourched A.-S."/>
            <person name="Charusanti P."/>
            <person name="Shaw S."/>
            <person name="Blin K."/>
            <person name="Weber T."/>
        </authorList>
    </citation>
    <scope>NUCLEOTIDE SEQUENCE [LARGE SCALE GENOMIC DNA]</scope>
    <source>
        <strain evidence="6 7">NBC_00319</strain>
    </source>
</reference>
<dbReference type="PANTHER" id="PTHR42988">
    <property type="entry name" value="PHOSPHOHYDROLASE"/>
    <property type="match status" value="1"/>
</dbReference>
<evidence type="ECO:0000259" key="5">
    <source>
        <dbReference type="Pfam" id="PF00149"/>
    </source>
</evidence>
<evidence type="ECO:0000256" key="2">
    <source>
        <dbReference type="ARBA" id="ARBA00022801"/>
    </source>
</evidence>
<dbReference type="SUPFAM" id="SSF56300">
    <property type="entry name" value="Metallo-dependent phosphatases"/>
    <property type="match status" value="1"/>
</dbReference>
<sequence length="325" mass="34886">MTARTAEHPRPDFTLLHLSDTHIVAEGVLYDDVDSGLRLREILDDIGSSGIRPDALVFSGDLVDRGEATAYDALRVLVEPIAAEIGATVVWAMGNHDDRAQFRSHLLDTEPSSAPVDLVHDIDGLRIIVLDTTVPGYHHGEITDAQLDWLAGVLEVPSTYGSILVMHHPPIPAVLDLSVLVELFDQHRLAEVVRGSDIRTILSGHLHHSTSATFAGIPVSVVSATSYTQDLAISVGAIRGRDGAQSHNLVSVYPDTVVHSVVPMRGQSAVGEAVSAVDVRARLIAHQVTIGESARNRRRVADRAIQRPGAAEPVIDVSHSHAIGK</sequence>
<keyword evidence="7" id="KW-1185">Reference proteome</keyword>
<organism evidence="6 7">
    <name type="scientific">Williamsia herbipolensis</name>
    <dbReference type="NCBI Taxonomy" id="1603258"/>
    <lineage>
        <taxon>Bacteria</taxon>
        <taxon>Bacillati</taxon>
        <taxon>Actinomycetota</taxon>
        <taxon>Actinomycetes</taxon>
        <taxon>Mycobacteriales</taxon>
        <taxon>Nocardiaceae</taxon>
        <taxon>Williamsia</taxon>
    </lineage>
</organism>
<evidence type="ECO:0000256" key="3">
    <source>
        <dbReference type="ARBA" id="ARBA00023004"/>
    </source>
</evidence>
<name>A0AAU4JZF4_9NOCA</name>
<evidence type="ECO:0000313" key="7">
    <source>
        <dbReference type="Proteomes" id="UP001432128"/>
    </source>
</evidence>
<dbReference type="PANTHER" id="PTHR42988:SF2">
    <property type="entry name" value="CYCLIC NUCLEOTIDE PHOSPHODIESTERASE CBUA0032-RELATED"/>
    <property type="match status" value="1"/>
</dbReference>